<organism evidence="1 2">
    <name type="scientific">Floccifex porci</name>
    <dbReference type="NCBI Taxonomy" id="2606629"/>
    <lineage>
        <taxon>Bacteria</taxon>
        <taxon>Bacillati</taxon>
        <taxon>Bacillota</taxon>
        <taxon>Erysipelotrichia</taxon>
        <taxon>Erysipelotrichales</taxon>
        <taxon>Erysipelotrichaceae</taxon>
        <taxon>Floccifex</taxon>
    </lineage>
</organism>
<comment type="caution">
    <text evidence="1">The sequence shown here is derived from an EMBL/GenBank/DDBJ whole genome shotgun (WGS) entry which is preliminary data.</text>
</comment>
<protein>
    <submittedName>
        <fullName evidence="1">DUF4186 domain-containing protein</fullName>
    </submittedName>
</protein>
<dbReference type="AlphaFoldDB" id="A0A7X2T4L8"/>
<dbReference type="EMBL" id="VUMM01000017">
    <property type="protein sequence ID" value="MSS01986.1"/>
    <property type="molecule type" value="Genomic_DNA"/>
</dbReference>
<dbReference type="Proteomes" id="UP000470082">
    <property type="component" value="Unassembled WGS sequence"/>
</dbReference>
<reference evidence="1 2" key="1">
    <citation type="submission" date="2019-08" db="EMBL/GenBank/DDBJ databases">
        <title>In-depth cultivation of the pig gut microbiome towards novel bacterial diversity and tailored functional studies.</title>
        <authorList>
            <person name="Wylensek D."/>
            <person name="Hitch T.C.A."/>
            <person name="Clavel T."/>
        </authorList>
    </citation>
    <scope>NUCLEOTIDE SEQUENCE [LARGE SCALE GENOMIC DNA]</scope>
    <source>
        <strain evidence="1 2">LKV-178-WT-2G</strain>
    </source>
</reference>
<evidence type="ECO:0000313" key="1">
    <source>
        <dbReference type="EMBL" id="MSS01986.1"/>
    </source>
</evidence>
<dbReference type="Pfam" id="PF13811">
    <property type="entry name" value="DUF4186"/>
    <property type="match status" value="1"/>
</dbReference>
<sequence>MNFTYYPVYDVLKKSKFRASFHLKEYDQQYIKEKGMDVMTRHAYDFIVQRLKYKLINDGKQTPMKGHPVFIAMHACACCCRGCLHKWHHIDSNMVLEEEQINTIVSILINWIVLELECI</sequence>
<keyword evidence="2" id="KW-1185">Reference proteome</keyword>
<dbReference type="InterPro" id="IPR020378">
    <property type="entry name" value="DUF4186"/>
</dbReference>
<name>A0A7X2T4L8_9FIRM</name>
<gene>
    <name evidence="1" type="ORF">FYJ50_07765</name>
</gene>
<accession>A0A7X2T4L8</accession>
<proteinExistence type="predicted"/>
<evidence type="ECO:0000313" key="2">
    <source>
        <dbReference type="Proteomes" id="UP000470082"/>
    </source>
</evidence>